<evidence type="ECO:0000313" key="1">
    <source>
        <dbReference type="EMBL" id="KAI5654344.1"/>
    </source>
</evidence>
<gene>
    <name evidence="1" type="ORF">M9H77_31531</name>
</gene>
<keyword evidence="2" id="KW-1185">Reference proteome</keyword>
<sequence length="185" mass="19378">MGPGIIHDQDKACIGGQDEISQGPTEGRGGSCRHDAPMPNDLQLMATISGGLSHSQLYGDGSEAAHLKAESSRAAVGLPPCYLETEQWIMRRVEAIVSIVRAAFDDHMRRFAEQSHLSSAPMPLMMDIVKAAMTAIPLTSSSTAVATGTLDARVSSSTPLPPSIDALGTITVDPFSAAPSPLLVL</sequence>
<organism evidence="1 2">
    <name type="scientific">Catharanthus roseus</name>
    <name type="common">Madagascar periwinkle</name>
    <name type="synonym">Vinca rosea</name>
    <dbReference type="NCBI Taxonomy" id="4058"/>
    <lineage>
        <taxon>Eukaryota</taxon>
        <taxon>Viridiplantae</taxon>
        <taxon>Streptophyta</taxon>
        <taxon>Embryophyta</taxon>
        <taxon>Tracheophyta</taxon>
        <taxon>Spermatophyta</taxon>
        <taxon>Magnoliopsida</taxon>
        <taxon>eudicotyledons</taxon>
        <taxon>Gunneridae</taxon>
        <taxon>Pentapetalae</taxon>
        <taxon>asterids</taxon>
        <taxon>lamiids</taxon>
        <taxon>Gentianales</taxon>
        <taxon>Apocynaceae</taxon>
        <taxon>Rauvolfioideae</taxon>
        <taxon>Vinceae</taxon>
        <taxon>Catharanthinae</taxon>
        <taxon>Catharanthus</taxon>
    </lineage>
</organism>
<dbReference type="EMBL" id="CM044707">
    <property type="protein sequence ID" value="KAI5654344.1"/>
    <property type="molecule type" value="Genomic_DNA"/>
</dbReference>
<evidence type="ECO:0000313" key="2">
    <source>
        <dbReference type="Proteomes" id="UP001060085"/>
    </source>
</evidence>
<name>A0ACC0A2E5_CATRO</name>
<reference evidence="2" key="1">
    <citation type="journal article" date="2023" name="Nat. Plants">
        <title>Single-cell RNA sequencing provides a high-resolution roadmap for understanding the multicellular compartmentation of specialized metabolism.</title>
        <authorList>
            <person name="Sun S."/>
            <person name="Shen X."/>
            <person name="Li Y."/>
            <person name="Li Y."/>
            <person name="Wang S."/>
            <person name="Li R."/>
            <person name="Zhang H."/>
            <person name="Shen G."/>
            <person name="Guo B."/>
            <person name="Wei J."/>
            <person name="Xu J."/>
            <person name="St-Pierre B."/>
            <person name="Chen S."/>
            <person name="Sun C."/>
        </authorList>
    </citation>
    <scope>NUCLEOTIDE SEQUENCE [LARGE SCALE GENOMIC DNA]</scope>
</reference>
<comment type="caution">
    <text evidence="1">The sequence shown here is derived from an EMBL/GenBank/DDBJ whole genome shotgun (WGS) entry which is preliminary data.</text>
</comment>
<dbReference type="Proteomes" id="UP001060085">
    <property type="component" value="Linkage Group LG07"/>
</dbReference>
<protein>
    <submittedName>
        <fullName evidence="1">Uncharacterized protein</fullName>
    </submittedName>
</protein>
<proteinExistence type="predicted"/>
<accession>A0ACC0A2E5</accession>